<dbReference type="PANTHER" id="PTHR32097">
    <property type="entry name" value="CAMP-BINDING PROTEIN 1-RELATED"/>
    <property type="match status" value="1"/>
</dbReference>
<dbReference type="InterPro" id="IPR051324">
    <property type="entry name" value="Stress/Tellurium_Resist"/>
</dbReference>
<dbReference type="Gene3D" id="2.60.60.30">
    <property type="entry name" value="sav2460 like domains"/>
    <property type="match status" value="1"/>
</dbReference>
<protein>
    <submittedName>
        <fullName evidence="1">Uncharacterized protein</fullName>
    </submittedName>
</protein>
<dbReference type="InterPro" id="IPR003325">
    <property type="entry name" value="TerD"/>
</dbReference>
<dbReference type="CDD" id="cd06974">
    <property type="entry name" value="TerD_like"/>
    <property type="match status" value="1"/>
</dbReference>
<evidence type="ECO:0000313" key="2">
    <source>
        <dbReference type="EMBL" id="KAI3438947.1"/>
    </source>
</evidence>
<sequence length="158" mass="17204">MSKPGAAAPPLKLLSYVDYSTRRSTFKDQSGVSAGDIIDGSCGQHTLSINLKALPLRVRALYLTLSAWMTAKLDDIDQPFVGVQDPAAWQELCTLQLDDVPEAQRRQHTSVVMLKIFRGAAPGQWEIEAVGQLGQGCAGNYGPMDEWITSSLVPSSRR</sequence>
<dbReference type="AlphaFoldDB" id="A0A9D4U1N6"/>
<accession>A0A9D4U1N6</accession>
<reference evidence="1" key="1">
    <citation type="journal article" date="2019" name="Plant J.">
        <title>Chlorella vulgaris genome assembly and annotation reveals the molecular basis for metabolic acclimation to high light conditions.</title>
        <authorList>
            <person name="Cecchin M."/>
            <person name="Marcolungo L."/>
            <person name="Rossato M."/>
            <person name="Girolomoni L."/>
            <person name="Cosentino E."/>
            <person name="Cuine S."/>
            <person name="Li-Beisson Y."/>
            <person name="Delledonne M."/>
            <person name="Ballottari M."/>
        </authorList>
    </citation>
    <scope>NUCLEOTIDE SEQUENCE</scope>
    <source>
        <strain evidence="1">211/11P</strain>
    </source>
</reference>
<comment type="caution">
    <text evidence="1">The sequence shown here is derived from an EMBL/GenBank/DDBJ whole genome shotgun (WGS) entry which is preliminary data.</text>
</comment>
<dbReference type="EMBL" id="SIDB01000001">
    <property type="protein sequence ID" value="KAI3438946.1"/>
    <property type="molecule type" value="Genomic_DNA"/>
</dbReference>
<organism evidence="1 3">
    <name type="scientific">Chlorella vulgaris</name>
    <name type="common">Green alga</name>
    <dbReference type="NCBI Taxonomy" id="3077"/>
    <lineage>
        <taxon>Eukaryota</taxon>
        <taxon>Viridiplantae</taxon>
        <taxon>Chlorophyta</taxon>
        <taxon>core chlorophytes</taxon>
        <taxon>Trebouxiophyceae</taxon>
        <taxon>Chlorellales</taxon>
        <taxon>Chlorellaceae</taxon>
        <taxon>Chlorella clade</taxon>
        <taxon>Chlorella</taxon>
    </lineage>
</organism>
<dbReference type="PANTHER" id="PTHR32097:SF17">
    <property type="entry name" value="CAMP-BINDING PROTEIN 1-RELATED"/>
    <property type="match status" value="1"/>
</dbReference>
<dbReference type="Proteomes" id="UP001055712">
    <property type="component" value="Unassembled WGS sequence"/>
</dbReference>
<dbReference type="EMBL" id="SIDB01000001">
    <property type="protein sequence ID" value="KAI3438947.1"/>
    <property type="molecule type" value="Genomic_DNA"/>
</dbReference>
<evidence type="ECO:0000313" key="1">
    <source>
        <dbReference type="EMBL" id="KAI3438946.1"/>
    </source>
</evidence>
<evidence type="ECO:0000313" key="3">
    <source>
        <dbReference type="Proteomes" id="UP001055712"/>
    </source>
</evidence>
<keyword evidence="3" id="KW-1185">Reference proteome</keyword>
<proteinExistence type="predicted"/>
<gene>
    <name evidence="1" type="ORF">D9Q98_001360</name>
    <name evidence="2" type="ORF">D9Q98_001361</name>
</gene>
<name>A0A9D4U1N6_CHLVU</name>
<reference evidence="1" key="2">
    <citation type="submission" date="2020-11" db="EMBL/GenBank/DDBJ databases">
        <authorList>
            <person name="Cecchin M."/>
            <person name="Marcolungo L."/>
            <person name="Rossato M."/>
            <person name="Girolomoni L."/>
            <person name="Cosentino E."/>
            <person name="Cuine S."/>
            <person name="Li-Beisson Y."/>
            <person name="Delledonne M."/>
            <person name="Ballottari M."/>
        </authorList>
    </citation>
    <scope>NUCLEOTIDE SEQUENCE</scope>
    <source>
        <strain evidence="1">211/11P</strain>
        <tissue evidence="1">Whole cell</tissue>
    </source>
</reference>